<name>A0A1I7CEI2_9GAMM</name>
<gene>
    <name evidence="2" type="ORF">SAMN04487956_1424</name>
</gene>
<protein>
    <recommendedName>
        <fullName evidence="4">DUF1449 family protein</fullName>
    </recommendedName>
</protein>
<organism evidence="2 3">
    <name type="scientific">Halomonas saccharevitans</name>
    <dbReference type="NCBI Taxonomy" id="416872"/>
    <lineage>
        <taxon>Bacteria</taxon>
        <taxon>Pseudomonadati</taxon>
        <taxon>Pseudomonadota</taxon>
        <taxon>Gammaproteobacteria</taxon>
        <taxon>Oceanospirillales</taxon>
        <taxon>Halomonadaceae</taxon>
        <taxon>Halomonas</taxon>
    </lineage>
</organism>
<dbReference type="Proteomes" id="UP000199594">
    <property type="component" value="Unassembled WGS sequence"/>
</dbReference>
<keyword evidence="1" id="KW-0472">Membrane</keyword>
<evidence type="ECO:0000313" key="2">
    <source>
        <dbReference type="EMBL" id="SFT97840.1"/>
    </source>
</evidence>
<feature type="transmembrane region" description="Helical" evidence="1">
    <location>
        <begin position="53"/>
        <end position="82"/>
    </location>
</feature>
<reference evidence="2 3" key="1">
    <citation type="submission" date="2016-10" db="EMBL/GenBank/DDBJ databases">
        <authorList>
            <person name="de Groot N.N."/>
        </authorList>
    </citation>
    <scope>NUCLEOTIDE SEQUENCE [LARGE SCALE GENOMIC DNA]</scope>
    <source>
        <strain evidence="2 3">CGMCC 1.6493</strain>
    </source>
</reference>
<dbReference type="RefSeq" id="WP_089851678.1">
    <property type="nucleotide sequence ID" value="NZ_FPAQ01000042.1"/>
</dbReference>
<keyword evidence="1" id="KW-0812">Transmembrane</keyword>
<evidence type="ECO:0008006" key="4">
    <source>
        <dbReference type="Google" id="ProtNLM"/>
    </source>
</evidence>
<evidence type="ECO:0000256" key="1">
    <source>
        <dbReference type="SAM" id="Phobius"/>
    </source>
</evidence>
<keyword evidence="1" id="KW-1133">Transmembrane helix</keyword>
<feature type="transmembrane region" description="Helical" evidence="1">
    <location>
        <begin position="12"/>
        <end position="32"/>
    </location>
</feature>
<accession>A0A1I7CEI2</accession>
<dbReference type="EMBL" id="FPAQ01000042">
    <property type="protein sequence ID" value="SFT97840.1"/>
    <property type="molecule type" value="Genomic_DNA"/>
</dbReference>
<proteinExistence type="predicted"/>
<dbReference type="AlphaFoldDB" id="A0A1I7CEI2"/>
<evidence type="ECO:0000313" key="3">
    <source>
        <dbReference type="Proteomes" id="UP000199594"/>
    </source>
</evidence>
<sequence length="231" mass="25261">MDILRQTLLSFPVAIFGALLVLVACYWLLVALRLAPVELFEHDSLRNDTLASALVSLGFIGVPASLALTVLIALAGGLTLILELAVLRWLPLGFFRIPLGILVIWGAFAVASPLAAWLCQRLHKRLHRREPHGHERLPRCLLGERVRVTSVSADEAPVVAAVLEGDASHEVGLATKAGDVPEVGEQRVLVKYLPGDGRYRAVPESDYLDARTRLRRLHLLHRPSHHDGASA</sequence>
<feature type="transmembrane region" description="Helical" evidence="1">
    <location>
        <begin position="94"/>
        <end position="119"/>
    </location>
</feature>
<dbReference type="PROSITE" id="PS51257">
    <property type="entry name" value="PROKAR_LIPOPROTEIN"/>
    <property type="match status" value="1"/>
</dbReference>
<dbReference type="OrthoDB" id="6166840at2"/>